<comment type="caution">
    <text evidence="1">The sequence shown here is derived from an EMBL/GenBank/DDBJ whole genome shotgun (WGS) entry which is preliminary data.</text>
</comment>
<dbReference type="AlphaFoldDB" id="K2G117"/>
<proteinExistence type="predicted"/>
<organism evidence="1">
    <name type="scientific">uncultured bacterium</name>
    <name type="common">gcode 4</name>
    <dbReference type="NCBI Taxonomy" id="1234023"/>
    <lineage>
        <taxon>Bacteria</taxon>
        <taxon>environmental samples</taxon>
    </lineage>
</organism>
<feature type="non-terminal residue" evidence="1">
    <location>
        <position position="36"/>
    </location>
</feature>
<accession>K2G117</accession>
<evidence type="ECO:0000313" key="1">
    <source>
        <dbReference type="EMBL" id="EKE27892.1"/>
    </source>
</evidence>
<sequence>MWKEVKIKIEFDVWQNLTRLPSGQLKLYKEESCCRN</sequence>
<gene>
    <name evidence="1" type="ORF">ACD_3C00136G0008</name>
</gene>
<dbReference type="EMBL" id="AMFJ01000410">
    <property type="protein sequence ID" value="EKE27892.1"/>
    <property type="molecule type" value="Genomic_DNA"/>
</dbReference>
<protein>
    <submittedName>
        <fullName evidence="1">Uncharacterized protein</fullName>
    </submittedName>
</protein>
<name>K2G117_9BACT</name>
<reference evidence="1" key="1">
    <citation type="journal article" date="2012" name="Science">
        <title>Fermentation, hydrogen, and sulfur metabolism in multiple uncultivated bacterial phyla.</title>
        <authorList>
            <person name="Wrighton K.C."/>
            <person name="Thomas B.C."/>
            <person name="Sharon I."/>
            <person name="Miller C.S."/>
            <person name="Castelle C.J."/>
            <person name="VerBerkmoes N.C."/>
            <person name="Wilkins M.J."/>
            <person name="Hettich R.L."/>
            <person name="Lipton M.S."/>
            <person name="Williams K.H."/>
            <person name="Long P.E."/>
            <person name="Banfield J.F."/>
        </authorList>
    </citation>
    <scope>NUCLEOTIDE SEQUENCE [LARGE SCALE GENOMIC DNA]</scope>
</reference>